<accession>A0A2P5DCG9</accession>
<comment type="caution">
    <text evidence="1">The sequence shown here is derived from an EMBL/GenBank/DDBJ whole genome shotgun (WGS) entry which is preliminary data.</text>
</comment>
<reference evidence="2" key="1">
    <citation type="submission" date="2016-06" db="EMBL/GenBank/DDBJ databases">
        <title>Parallel loss of symbiosis genes in relatives of nitrogen-fixing non-legume Parasponia.</title>
        <authorList>
            <person name="Van Velzen R."/>
            <person name="Holmer R."/>
            <person name="Bu F."/>
            <person name="Rutten L."/>
            <person name="Van Zeijl A."/>
            <person name="Liu W."/>
            <person name="Santuari L."/>
            <person name="Cao Q."/>
            <person name="Sharma T."/>
            <person name="Shen D."/>
            <person name="Roswanjaya Y."/>
            <person name="Wardhani T."/>
            <person name="Kalhor M.S."/>
            <person name="Jansen J."/>
            <person name="Van den Hoogen J."/>
            <person name="Gungor B."/>
            <person name="Hartog M."/>
            <person name="Hontelez J."/>
            <person name="Verver J."/>
            <person name="Yang W.-C."/>
            <person name="Schijlen E."/>
            <person name="Repin R."/>
            <person name="Schilthuizen M."/>
            <person name="Schranz E."/>
            <person name="Heidstra R."/>
            <person name="Miyata K."/>
            <person name="Fedorova E."/>
            <person name="Kohlen W."/>
            <person name="Bisseling T."/>
            <person name="Smit S."/>
            <person name="Geurts R."/>
        </authorList>
    </citation>
    <scope>NUCLEOTIDE SEQUENCE [LARGE SCALE GENOMIC DNA]</scope>
    <source>
        <strain evidence="2">cv. WU1-14</strain>
    </source>
</reference>
<keyword evidence="2" id="KW-1185">Reference proteome</keyword>
<sequence length="65" mass="7277">MITGCSDISCIRVLANSSSLINKEKDMVVALLVAVVIKLRSMGTMSFKHLQRPCISIGWEIRKRK</sequence>
<dbReference type="Proteomes" id="UP000237105">
    <property type="component" value="Unassembled WGS sequence"/>
</dbReference>
<evidence type="ECO:0000313" key="2">
    <source>
        <dbReference type="Proteomes" id="UP000237105"/>
    </source>
</evidence>
<gene>
    <name evidence="1" type="ORF">PanWU01x14_076980</name>
</gene>
<name>A0A2P5DCG9_PARAD</name>
<protein>
    <submittedName>
        <fullName evidence="1">Uncharacterized protein</fullName>
    </submittedName>
</protein>
<organism evidence="1 2">
    <name type="scientific">Parasponia andersonii</name>
    <name type="common">Sponia andersonii</name>
    <dbReference type="NCBI Taxonomy" id="3476"/>
    <lineage>
        <taxon>Eukaryota</taxon>
        <taxon>Viridiplantae</taxon>
        <taxon>Streptophyta</taxon>
        <taxon>Embryophyta</taxon>
        <taxon>Tracheophyta</taxon>
        <taxon>Spermatophyta</taxon>
        <taxon>Magnoliopsida</taxon>
        <taxon>eudicotyledons</taxon>
        <taxon>Gunneridae</taxon>
        <taxon>Pentapetalae</taxon>
        <taxon>rosids</taxon>
        <taxon>fabids</taxon>
        <taxon>Rosales</taxon>
        <taxon>Cannabaceae</taxon>
        <taxon>Parasponia</taxon>
    </lineage>
</organism>
<dbReference type="AlphaFoldDB" id="A0A2P5DCG9"/>
<dbReference type="EMBL" id="JXTB01000047">
    <property type="protein sequence ID" value="PON70988.1"/>
    <property type="molecule type" value="Genomic_DNA"/>
</dbReference>
<evidence type="ECO:0000313" key="1">
    <source>
        <dbReference type="EMBL" id="PON70988.1"/>
    </source>
</evidence>
<proteinExistence type="predicted"/>